<comment type="caution">
    <text evidence="3">The sequence shown here is derived from an EMBL/GenBank/DDBJ whole genome shotgun (WGS) entry which is preliminary data.</text>
</comment>
<dbReference type="PATRIC" id="fig|1244869.3.peg.2875"/>
<sequence>MAKISGKSELAAAIRYARSRWAALSRYLDDGRLEMTNNAAERAIRPLTLGRKNWLFAGSDAGGDRAAAIYTLIETAKLNGRDPEAYLRDVIGRIADHPINRIADLLPWTIGVPASIPAAA</sequence>
<dbReference type="Pfam" id="PF03050">
    <property type="entry name" value="DDE_Tnp_IS66"/>
    <property type="match status" value="1"/>
</dbReference>
<dbReference type="InterPro" id="IPR039552">
    <property type="entry name" value="IS66_C"/>
</dbReference>
<dbReference type="EMBL" id="AONQ01000038">
    <property type="protein sequence ID" value="EME69302.1"/>
    <property type="molecule type" value="Genomic_DNA"/>
</dbReference>
<evidence type="ECO:0000313" key="3">
    <source>
        <dbReference type="EMBL" id="EME69302.1"/>
    </source>
</evidence>
<evidence type="ECO:0000313" key="4">
    <source>
        <dbReference type="Proteomes" id="UP000011744"/>
    </source>
</evidence>
<evidence type="ECO:0000259" key="2">
    <source>
        <dbReference type="Pfam" id="PF13817"/>
    </source>
</evidence>
<gene>
    <name evidence="3" type="ORF">H261_14280</name>
</gene>
<dbReference type="PANTHER" id="PTHR33678:SF1">
    <property type="entry name" value="BLL1576 PROTEIN"/>
    <property type="match status" value="1"/>
</dbReference>
<reference evidence="3 4" key="1">
    <citation type="journal article" date="2014" name="Genome Announc.">
        <title>Draft Genome Sequence of Magnetospirillum sp. Strain SO-1, a Freshwater Magnetotactic Bacterium Isolated from the Ol'khovka River, Russia.</title>
        <authorList>
            <person name="Grouzdev D.S."/>
            <person name="Dziuba M.V."/>
            <person name="Sukhacheva M.S."/>
            <person name="Mardanov A.V."/>
            <person name="Beletskiy A.V."/>
            <person name="Kuznetsov B.B."/>
            <person name="Skryabin K.G."/>
        </authorList>
    </citation>
    <scope>NUCLEOTIDE SEQUENCE [LARGE SCALE GENOMIC DNA]</scope>
    <source>
        <strain evidence="3 4">SO-1</strain>
    </source>
</reference>
<feature type="domain" description="Transposase IS66 central" evidence="1">
    <location>
        <begin position="3"/>
        <end position="64"/>
    </location>
</feature>
<dbReference type="Proteomes" id="UP000011744">
    <property type="component" value="Unassembled WGS sequence"/>
</dbReference>
<dbReference type="STRING" id="1244869.H261_14280"/>
<dbReference type="InterPro" id="IPR052344">
    <property type="entry name" value="Transposase-related"/>
</dbReference>
<dbReference type="PANTHER" id="PTHR33678">
    <property type="entry name" value="BLL1576 PROTEIN"/>
    <property type="match status" value="1"/>
</dbReference>
<name>M2ZPS3_9PROT</name>
<keyword evidence="4" id="KW-1185">Reference proteome</keyword>
<dbReference type="InterPro" id="IPR004291">
    <property type="entry name" value="Transposase_IS66_central"/>
</dbReference>
<protein>
    <submittedName>
        <fullName evidence="3">Transposase</fullName>
    </submittedName>
</protein>
<dbReference type="AlphaFoldDB" id="M2ZPS3"/>
<feature type="domain" description="Transposase IS66 C-terminal" evidence="2">
    <location>
        <begin position="71"/>
        <end position="108"/>
    </location>
</feature>
<organism evidence="3 4">
    <name type="scientific">Paramagnetospirillum caucaseum</name>
    <dbReference type="NCBI Taxonomy" id="1244869"/>
    <lineage>
        <taxon>Bacteria</taxon>
        <taxon>Pseudomonadati</taxon>
        <taxon>Pseudomonadota</taxon>
        <taxon>Alphaproteobacteria</taxon>
        <taxon>Rhodospirillales</taxon>
        <taxon>Magnetospirillaceae</taxon>
        <taxon>Paramagnetospirillum</taxon>
    </lineage>
</organism>
<accession>M2ZPS3</accession>
<proteinExistence type="predicted"/>
<dbReference type="Pfam" id="PF13817">
    <property type="entry name" value="DDE_Tnp_IS66_C"/>
    <property type="match status" value="1"/>
</dbReference>
<dbReference type="eggNOG" id="COG4372">
    <property type="taxonomic scope" value="Bacteria"/>
</dbReference>
<evidence type="ECO:0000259" key="1">
    <source>
        <dbReference type="Pfam" id="PF03050"/>
    </source>
</evidence>